<protein>
    <recommendedName>
        <fullName evidence="2">Helix-turn-helix domain-containing protein</fullName>
    </recommendedName>
</protein>
<dbReference type="InterPro" id="IPR036390">
    <property type="entry name" value="WH_DNA-bd_sf"/>
</dbReference>
<keyword evidence="1" id="KW-0614">Plasmid</keyword>
<dbReference type="SUPFAM" id="SSF46785">
    <property type="entry name" value="Winged helix' DNA-binding domain"/>
    <property type="match status" value="1"/>
</dbReference>
<dbReference type="Gene3D" id="1.10.10.10">
    <property type="entry name" value="Winged helix-like DNA-binding domain superfamily/Winged helix DNA-binding domain"/>
    <property type="match status" value="1"/>
</dbReference>
<dbReference type="EMBL" id="FJ577793">
    <property type="protein sequence ID" value="ACO88854.1"/>
    <property type="molecule type" value="Genomic_DNA"/>
</dbReference>
<evidence type="ECO:0008006" key="2">
    <source>
        <dbReference type="Google" id="ProtNLM"/>
    </source>
</evidence>
<dbReference type="InterPro" id="IPR036388">
    <property type="entry name" value="WH-like_DNA-bd_sf"/>
</dbReference>
<dbReference type="Pfam" id="PF13730">
    <property type="entry name" value="HTH_36"/>
    <property type="match status" value="1"/>
</dbReference>
<geneLocation type="plasmid" evidence="1">
    <name>pMA1</name>
</geneLocation>
<organism evidence="1">
    <name type="scientific">Microbacterium sp. MA1</name>
    <dbReference type="NCBI Taxonomy" id="614068"/>
    <lineage>
        <taxon>Bacteria</taxon>
        <taxon>Bacillati</taxon>
        <taxon>Actinomycetota</taxon>
        <taxon>Actinomycetes</taxon>
        <taxon>Micrococcales</taxon>
        <taxon>Microbacteriaceae</taxon>
        <taxon>Microbacterium</taxon>
    </lineage>
</organism>
<proteinExistence type="predicted"/>
<reference evidence="1" key="2">
    <citation type="journal article" date="2009" name="Appl. Environ. Microbiol.">
        <title>Lateral transfer of genes for hexahydro-1,3,5-trinitro-1,3,5-triazine (RDX) degradation.</title>
        <authorList>
            <person name="Andeer P.F."/>
            <person name="Stahl D.A."/>
            <person name="Bruce N.C."/>
            <person name="Strand S.E."/>
        </authorList>
    </citation>
    <scope>NUCLEOTIDE SEQUENCE</scope>
    <source>
        <strain evidence="1">MA1</strain>
        <plasmid evidence="1">pMA1</plasmid>
    </source>
</reference>
<sequence>MTDAQEHMVLLAMAYHADPRGDNVFPHQSTIATMARCSVRTVGRRLAAMEARGVIVRGDQRLVEHLGRGHRPVVWRLALERRRPSDNLSPP</sequence>
<reference evidence="1" key="1">
    <citation type="submission" date="2008-12" db="EMBL/GenBank/DDBJ databases">
        <authorList>
            <person name="Andeer P."/>
            <person name="Stahl D.A."/>
            <person name="Bruce N.C."/>
            <person name="Strand S.E."/>
        </authorList>
    </citation>
    <scope>NUCLEOTIDE SEQUENCE</scope>
    <source>
        <strain evidence="1">MA1</strain>
        <plasmid evidence="1">pMA1</plasmid>
    </source>
</reference>
<accession>C3UMW3</accession>
<name>C3UMW3_9MICO</name>
<evidence type="ECO:0000313" key="1">
    <source>
        <dbReference type="EMBL" id="ACO88854.1"/>
    </source>
</evidence>
<dbReference type="AlphaFoldDB" id="C3UMW3"/>